<dbReference type="EMBL" id="BK014663">
    <property type="protein sequence ID" value="DAD66848.1"/>
    <property type="molecule type" value="Genomic_DNA"/>
</dbReference>
<evidence type="ECO:0000313" key="1">
    <source>
        <dbReference type="EMBL" id="DAD66848.1"/>
    </source>
</evidence>
<reference evidence="1" key="1">
    <citation type="journal article" date="2021" name="Proc. Natl. Acad. Sci. U.S.A.">
        <title>A Catalog of Tens of Thousands of Viruses from Human Metagenomes Reveals Hidden Associations with Chronic Diseases.</title>
        <authorList>
            <person name="Tisza M.J."/>
            <person name="Buck C.B."/>
        </authorList>
    </citation>
    <scope>NUCLEOTIDE SEQUENCE</scope>
    <source>
        <strain evidence="1">CtFNZ2</strain>
    </source>
</reference>
<proteinExistence type="predicted"/>
<name>A0A8S5LAD1_9CAUD</name>
<organism evidence="1">
    <name type="scientific">Siphoviridae sp. ctFNZ2</name>
    <dbReference type="NCBI Taxonomy" id="2823572"/>
    <lineage>
        <taxon>Viruses</taxon>
        <taxon>Duplodnaviria</taxon>
        <taxon>Heunggongvirae</taxon>
        <taxon>Uroviricota</taxon>
        <taxon>Caudoviricetes</taxon>
    </lineage>
</organism>
<protein>
    <submittedName>
        <fullName evidence="1">Uncharacterized protein</fullName>
    </submittedName>
</protein>
<accession>A0A8S5LAD1</accession>
<sequence>MAREGIYVGGKEIVRRYVGDKIVWRKSYYAQVFASRGDIEIPFQDGLKIEFRRYGYSSSVYNGTIDDGRLELDGNIAYFSRLEADLYTNSYNNQTYNRMIITFLNENDKNKFMGKRFTNIKIFKKAYK</sequence>